<keyword evidence="8" id="KW-0498">Mitosis</keyword>
<dbReference type="PANTHER" id="PTHR10623">
    <property type="entry name" value="MICROTUBULE-ASSOCIATED PROTEIN RP/EB FAMILY MEMBER"/>
    <property type="match status" value="1"/>
</dbReference>
<dbReference type="InterPro" id="IPR036133">
    <property type="entry name" value="EB1_C_sf"/>
</dbReference>
<sequence length="325" mass="36902">MAVNVYSTSVTSDNLSRHDIFDWINQTLKTHHTKIESLCSGAEFCQLMDMLFADCVPLKKVKFQAKLEHEFIHNFKILQASFKKMRVEKIIPVEKLVKGRFQDNFEFVQWFKKFFDANYCGQDYDAVEARTDPEAAAPTFDPSISIPNNVKATNSMVAEQNLELKSAHMALIGTLTGMTDSPLQKPIRASQSKYEVCVTAVTPPLPQVASLQSILQDTEKERDFYFRKLRSIEMICQEEEGEGDSILKDILDILYTTEEGFVIPNSPVETQFHSGLALRGRGSLPWFGSAGHLRCCGALEGRFDVEFLDPRNVFARLYQPKHLSE</sequence>
<evidence type="ECO:0000313" key="14">
    <source>
        <dbReference type="EMBL" id="KAG9333236.1"/>
    </source>
</evidence>
<dbReference type="PROSITE" id="PS50021">
    <property type="entry name" value="CH"/>
    <property type="match status" value="1"/>
</dbReference>
<evidence type="ECO:0000313" key="15">
    <source>
        <dbReference type="Proteomes" id="UP000824540"/>
    </source>
</evidence>
<evidence type="ECO:0000256" key="9">
    <source>
        <dbReference type="ARBA" id="ARBA00023212"/>
    </source>
</evidence>
<keyword evidence="6" id="KW-0132">Cell division</keyword>
<keyword evidence="5" id="KW-0963">Cytoplasm</keyword>
<dbReference type="InterPro" id="IPR004953">
    <property type="entry name" value="EB1_C"/>
</dbReference>
<dbReference type="Proteomes" id="UP000824540">
    <property type="component" value="Unassembled WGS sequence"/>
</dbReference>
<evidence type="ECO:0000256" key="7">
    <source>
        <dbReference type="ARBA" id="ARBA00022701"/>
    </source>
</evidence>
<keyword evidence="10" id="KW-0131">Cell cycle</keyword>
<feature type="domain" description="EB1 C-terminal" evidence="13">
    <location>
        <begin position="193"/>
        <end position="263"/>
    </location>
</feature>
<name>A0A8T2N069_9TELE</name>
<dbReference type="SUPFAM" id="SSF140612">
    <property type="entry name" value="EB1 dimerisation domain-like"/>
    <property type="match status" value="1"/>
</dbReference>
<dbReference type="GO" id="GO:0000922">
    <property type="term" value="C:spindle pole"/>
    <property type="evidence" value="ECO:0007669"/>
    <property type="project" value="UniProtKB-SubCell"/>
</dbReference>
<dbReference type="GO" id="GO:0005813">
    <property type="term" value="C:centrosome"/>
    <property type="evidence" value="ECO:0007669"/>
    <property type="project" value="UniProtKB-SubCell"/>
</dbReference>
<evidence type="ECO:0000256" key="10">
    <source>
        <dbReference type="ARBA" id="ARBA00023306"/>
    </source>
</evidence>
<evidence type="ECO:0000256" key="6">
    <source>
        <dbReference type="ARBA" id="ARBA00022618"/>
    </source>
</evidence>
<dbReference type="SUPFAM" id="SSF47576">
    <property type="entry name" value="Calponin-homology domain, CH-domain"/>
    <property type="match status" value="1"/>
</dbReference>
<comment type="subcellular location">
    <subcellularLocation>
        <location evidence="1">Cytoplasm</location>
        <location evidence="1">Cytoskeleton</location>
        <location evidence="1">Microtubule organizing center</location>
        <location evidence="1">Centrosome</location>
    </subcellularLocation>
    <subcellularLocation>
        <location evidence="2">Cytoplasm</location>
        <location evidence="2">Cytoskeleton</location>
        <location evidence="2">Spindle pole</location>
    </subcellularLocation>
</comment>
<feature type="domain" description="Calponin-homology (CH)" evidence="12">
    <location>
        <begin position="14"/>
        <end position="116"/>
    </location>
</feature>
<dbReference type="Pfam" id="PF03271">
    <property type="entry name" value="EB1"/>
    <property type="match status" value="1"/>
</dbReference>
<dbReference type="GO" id="GO:0005874">
    <property type="term" value="C:microtubule"/>
    <property type="evidence" value="ECO:0007669"/>
    <property type="project" value="UniProtKB-KW"/>
</dbReference>
<evidence type="ECO:0000256" key="4">
    <source>
        <dbReference type="ARBA" id="ARBA00019567"/>
    </source>
</evidence>
<dbReference type="InterPro" id="IPR027328">
    <property type="entry name" value="MAPRE"/>
</dbReference>
<dbReference type="FunFam" id="1.10.418.10:FF:000007">
    <property type="entry name" value="Microtubule-associated protein, RP/EB family, member 2"/>
    <property type="match status" value="1"/>
</dbReference>
<gene>
    <name evidence="14" type="ORF">JZ751_012956</name>
</gene>
<dbReference type="InterPro" id="IPR001715">
    <property type="entry name" value="CH_dom"/>
</dbReference>
<dbReference type="GO" id="GO:0051301">
    <property type="term" value="P:cell division"/>
    <property type="evidence" value="ECO:0007669"/>
    <property type="project" value="UniProtKB-KW"/>
</dbReference>
<evidence type="ECO:0000259" key="13">
    <source>
        <dbReference type="PROSITE" id="PS51230"/>
    </source>
</evidence>
<dbReference type="Pfam" id="PF00307">
    <property type="entry name" value="CH"/>
    <property type="match status" value="1"/>
</dbReference>
<dbReference type="EMBL" id="JAFBMS010000209">
    <property type="protein sequence ID" value="KAG9333236.1"/>
    <property type="molecule type" value="Genomic_DNA"/>
</dbReference>
<dbReference type="GO" id="GO:0051010">
    <property type="term" value="F:microtubule plus-end binding"/>
    <property type="evidence" value="ECO:0007669"/>
    <property type="project" value="UniProtKB-ARBA"/>
</dbReference>
<dbReference type="AlphaFoldDB" id="A0A8T2N069"/>
<reference evidence="14" key="1">
    <citation type="thesis" date="2021" institute="BYU ScholarsArchive" country="Provo, UT, USA">
        <title>Applications of and Algorithms for Genome Assembly and Genomic Analyses with an Emphasis on Marine Teleosts.</title>
        <authorList>
            <person name="Pickett B.D."/>
        </authorList>
    </citation>
    <scope>NUCLEOTIDE SEQUENCE</scope>
    <source>
        <strain evidence="14">HI-2016</strain>
    </source>
</reference>
<evidence type="ECO:0000256" key="3">
    <source>
        <dbReference type="ARBA" id="ARBA00010729"/>
    </source>
</evidence>
<evidence type="ECO:0000256" key="2">
    <source>
        <dbReference type="ARBA" id="ARBA00004647"/>
    </source>
</evidence>
<dbReference type="Gene3D" id="1.20.5.1430">
    <property type="match status" value="1"/>
</dbReference>
<evidence type="ECO:0000256" key="1">
    <source>
        <dbReference type="ARBA" id="ARBA00004300"/>
    </source>
</evidence>
<protein>
    <recommendedName>
        <fullName evidence="4">Microtubule-associated protein RP/EB family member 1</fullName>
    </recommendedName>
</protein>
<evidence type="ECO:0000259" key="12">
    <source>
        <dbReference type="PROSITE" id="PS50021"/>
    </source>
</evidence>
<proteinExistence type="inferred from homology"/>
<dbReference type="FunFam" id="1.20.5.1430:FF:000001">
    <property type="entry name" value="microtubule-associated protein RP/EB family member 1"/>
    <property type="match status" value="1"/>
</dbReference>
<dbReference type="Gene3D" id="1.10.418.10">
    <property type="entry name" value="Calponin-like domain"/>
    <property type="match status" value="1"/>
</dbReference>
<accession>A0A8T2N069</accession>
<evidence type="ECO:0000256" key="5">
    <source>
        <dbReference type="ARBA" id="ARBA00022490"/>
    </source>
</evidence>
<evidence type="ECO:0000256" key="8">
    <source>
        <dbReference type="ARBA" id="ARBA00022776"/>
    </source>
</evidence>
<dbReference type="InterPro" id="IPR036872">
    <property type="entry name" value="CH_dom_sf"/>
</dbReference>
<keyword evidence="15" id="KW-1185">Reference proteome</keyword>
<keyword evidence="7 11" id="KW-0493">Microtubule</keyword>
<dbReference type="PROSITE" id="PS51230">
    <property type="entry name" value="EB1_C"/>
    <property type="match status" value="1"/>
</dbReference>
<dbReference type="OrthoDB" id="2119228at2759"/>
<evidence type="ECO:0000256" key="11">
    <source>
        <dbReference type="PROSITE-ProRule" id="PRU00576"/>
    </source>
</evidence>
<organism evidence="14 15">
    <name type="scientific">Albula glossodonta</name>
    <name type="common">roundjaw bonefish</name>
    <dbReference type="NCBI Taxonomy" id="121402"/>
    <lineage>
        <taxon>Eukaryota</taxon>
        <taxon>Metazoa</taxon>
        <taxon>Chordata</taxon>
        <taxon>Craniata</taxon>
        <taxon>Vertebrata</taxon>
        <taxon>Euteleostomi</taxon>
        <taxon>Actinopterygii</taxon>
        <taxon>Neopterygii</taxon>
        <taxon>Teleostei</taxon>
        <taxon>Albuliformes</taxon>
        <taxon>Albulidae</taxon>
        <taxon>Albula</taxon>
    </lineage>
</organism>
<comment type="caution">
    <text evidence="14">The sequence shown here is derived from an EMBL/GenBank/DDBJ whole genome shotgun (WGS) entry which is preliminary data.</text>
</comment>
<comment type="similarity">
    <text evidence="3">Belongs to the MAPRE family.</text>
</comment>
<keyword evidence="9" id="KW-0206">Cytoskeleton</keyword>